<organism evidence="6 7">
    <name type="scientific">Planctomicrobium piriforme</name>
    <dbReference type="NCBI Taxonomy" id="1576369"/>
    <lineage>
        <taxon>Bacteria</taxon>
        <taxon>Pseudomonadati</taxon>
        <taxon>Planctomycetota</taxon>
        <taxon>Planctomycetia</taxon>
        <taxon>Planctomycetales</taxon>
        <taxon>Planctomycetaceae</taxon>
        <taxon>Planctomicrobium</taxon>
    </lineage>
</organism>
<keyword evidence="4" id="KW-0732">Signal</keyword>
<comment type="similarity">
    <text evidence="1">Belongs to the bacterial secretin family.</text>
</comment>
<feature type="chain" id="PRO_5011487214" evidence="4">
    <location>
        <begin position="22"/>
        <end position="308"/>
    </location>
</feature>
<feature type="domain" description="Type II/III secretion system secretin-like" evidence="5">
    <location>
        <begin position="173"/>
        <end position="296"/>
    </location>
</feature>
<evidence type="ECO:0000313" key="6">
    <source>
        <dbReference type="EMBL" id="SFH72966.1"/>
    </source>
</evidence>
<keyword evidence="2" id="KW-0175">Coiled coil</keyword>
<gene>
    <name evidence="6" type="ORF">SAMN05421753_102249</name>
</gene>
<dbReference type="InterPro" id="IPR004846">
    <property type="entry name" value="T2SS/T3SS_dom"/>
</dbReference>
<feature type="region of interest" description="Disordered" evidence="3">
    <location>
        <begin position="22"/>
        <end position="58"/>
    </location>
</feature>
<feature type="signal peptide" evidence="4">
    <location>
        <begin position="1"/>
        <end position="21"/>
    </location>
</feature>
<protein>
    <submittedName>
        <fullName evidence="6">Type II and III secretion system protein</fullName>
    </submittedName>
</protein>
<dbReference type="RefSeq" id="WP_092047935.1">
    <property type="nucleotide sequence ID" value="NZ_FOQD01000002.1"/>
</dbReference>
<evidence type="ECO:0000256" key="1">
    <source>
        <dbReference type="RuleBase" id="RU004003"/>
    </source>
</evidence>
<dbReference type="EMBL" id="FOQD01000002">
    <property type="protein sequence ID" value="SFH72966.1"/>
    <property type="molecule type" value="Genomic_DNA"/>
</dbReference>
<dbReference type="Pfam" id="PF00263">
    <property type="entry name" value="Secretin"/>
    <property type="match status" value="1"/>
</dbReference>
<dbReference type="STRING" id="1576369.SAMN05421753_102249"/>
<keyword evidence="7" id="KW-1185">Reference proteome</keyword>
<feature type="coiled-coil region" evidence="2">
    <location>
        <begin position="80"/>
        <end position="118"/>
    </location>
</feature>
<dbReference type="PANTHER" id="PTHR30332:SF17">
    <property type="entry name" value="TYPE IV PILIATION SYSTEM PROTEIN DR_0774-RELATED"/>
    <property type="match status" value="1"/>
</dbReference>
<dbReference type="PANTHER" id="PTHR30332">
    <property type="entry name" value="PROBABLE GENERAL SECRETION PATHWAY PROTEIN D"/>
    <property type="match status" value="1"/>
</dbReference>
<feature type="compositionally biased region" description="Pro residues" evidence="3">
    <location>
        <begin position="24"/>
        <end position="34"/>
    </location>
</feature>
<dbReference type="InterPro" id="IPR050810">
    <property type="entry name" value="Bact_Secretion_Sys_Channel"/>
</dbReference>
<dbReference type="Proteomes" id="UP000199518">
    <property type="component" value="Unassembled WGS sequence"/>
</dbReference>
<evidence type="ECO:0000256" key="2">
    <source>
        <dbReference type="SAM" id="Coils"/>
    </source>
</evidence>
<evidence type="ECO:0000256" key="4">
    <source>
        <dbReference type="SAM" id="SignalP"/>
    </source>
</evidence>
<evidence type="ECO:0000259" key="5">
    <source>
        <dbReference type="Pfam" id="PF00263"/>
    </source>
</evidence>
<evidence type="ECO:0000256" key="3">
    <source>
        <dbReference type="SAM" id="MobiDB-lite"/>
    </source>
</evidence>
<reference evidence="7" key="1">
    <citation type="submission" date="2016-10" db="EMBL/GenBank/DDBJ databases">
        <authorList>
            <person name="Varghese N."/>
            <person name="Submissions S."/>
        </authorList>
    </citation>
    <scope>NUCLEOTIDE SEQUENCE [LARGE SCALE GENOMIC DNA]</scope>
    <source>
        <strain evidence="7">DSM 26348</strain>
    </source>
</reference>
<evidence type="ECO:0000313" key="7">
    <source>
        <dbReference type="Proteomes" id="UP000199518"/>
    </source>
</evidence>
<dbReference type="OrthoDB" id="215730at2"/>
<name>A0A1I3CF42_9PLAN</name>
<proteinExistence type="inferred from homology"/>
<dbReference type="GO" id="GO:0009306">
    <property type="term" value="P:protein secretion"/>
    <property type="evidence" value="ECO:0007669"/>
    <property type="project" value="InterPro"/>
</dbReference>
<accession>A0A1I3CF42</accession>
<dbReference type="GO" id="GO:0015627">
    <property type="term" value="C:type II protein secretion system complex"/>
    <property type="evidence" value="ECO:0007669"/>
    <property type="project" value="TreeGrafter"/>
</dbReference>
<sequence>MLRLIALSSLLSGMMGSSLLADVPPEPKQAPPAPEFVDEPAPIPRPLPSKSGHKQAPLSSLGHLHSAVYHLREAGFSADADRIQRQADELREIRMTLLAEKRRQMDGLSTVISDLEKELGVESQYQLECRMCRISSGKLKQLGMAPPFQFPSNGQANTTILPHPQAFEESMHALMTKSLACQLAEPFLVVTTGRPASVHSGGEFPVIIPAGGATKRADFREFGVRMEAIVNAIGDQRVRIDLATEVSERDFKNAVKIEGTRIPGITSRSVKTQVEMNLGETMVMGGVVSGAGEDETEYVVALTASRVK</sequence>
<dbReference type="AlphaFoldDB" id="A0A1I3CF42"/>